<evidence type="ECO:0000313" key="3">
    <source>
        <dbReference type="Proteomes" id="UP000320762"/>
    </source>
</evidence>
<dbReference type="GO" id="GO:0005737">
    <property type="term" value="C:cytoplasm"/>
    <property type="evidence" value="ECO:0007669"/>
    <property type="project" value="TreeGrafter"/>
</dbReference>
<dbReference type="PANTHER" id="PTHR47339:SF1">
    <property type="entry name" value="CELL DIVISION CONTROL PROTEIN 24"/>
    <property type="match status" value="1"/>
</dbReference>
<sequence>MAVISHESYQPRIFLQHQLFPQPTTFGARSTPQTQTSVTLPRRQTAAVLNRFLLEMSPPYKESRASQRVLTHSQRMSMQSQRASVQSQGALYRMLDNMMLDDQSPLPTESFPSSRRPSVDSCFDAWADDSPVPLPHDHTMGSSPECDVPALPSSHLSGRFSAALSTSSAVMSTSSSTVRPPRRISASTYGTQSASGSQRASANQRASVAQSASGSHSASGSSRERERALAEAERRFGGTPVDLNPSLERRSPALNYEAVKDSLAKRVVDWKGHSIDNFGRLLLADELVVMRMGVDYLYLVYIFERIVIFAAEGRTGRRQRQCFVGSRPPRSGTSFQAAALRSTPLNMKGRVFMMSVVCAVPASTGGMPCECTAALSASVSPHAAASDVSYPLALQFLDDEGGIETLTLHMPNETQRTQWQSTIEQASSRECAKYNAPR</sequence>
<dbReference type="GO" id="GO:0043332">
    <property type="term" value="C:mating projection tip"/>
    <property type="evidence" value="ECO:0007669"/>
    <property type="project" value="TreeGrafter"/>
</dbReference>
<dbReference type="GO" id="GO:0005634">
    <property type="term" value="C:nucleus"/>
    <property type="evidence" value="ECO:0007669"/>
    <property type="project" value="TreeGrafter"/>
</dbReference>
<feature type="compositionally biased region" description="Polar residues" evidence="1">
    <location>
        <begin position="185"/>
        <end position="205"/>
    </location>
</feature>
<dbReference type="Gene3D" id="2.30.29.30">
    <property type="entry name" value="Pleckstrin-homology domain (PH domain)/Phosphotyrosine-binding domain (PTB)"/>
    <property type="match status" value="1"/>
</dbReference>
<dbReference type="AlphaFoldDB" id="A0A550CQC2"/>
<reference evidence="2 3" key="1">
    <citation type="journal article" date="2019" name="New Phytol.">
        <title>Comparative genomics reveals unique wood-decay strategies and fruiting body development in the Schizophyllaceae.</title>
        <authorList>
            <person name="Almasi E."/>
            <person name="Sahu N."/>
            <person name="Krizsan K."/>
            <person name="Balint B."/>
            <person name="Kovacs G.M."/>
            <person name="Kiss B."/>
            <person name="Cseklye J."/>
            <person name="Drula E."/>
            <person name="Henrissat B."/>
            <person name="Nagy I."/>
            <person name="Chovatia M."/>
            <person name="Adam C."/>
            <person name="LaButti K."/>
            <person name="Lipzen A."/>
            <person name="Riley R."/>
            <person name="Grigoriev I.V."/>
            <person name="Nagy L.G."/>
        </authorList>
    </citation>
    <scope>NUCLEOTIDE SEQUENCE [LARGE SCALE GENOMIC DNA]</scope>
    <source>
        <strain evidence="2 3">NL-1724</strain>
    </source>
</reference>
<comment type="caution">
    <text evidence="2">The sequence shown here is derived from an EMBL/GenBank/DDBJ whole genome shotgun (WGS) entry which is preliminary data.</text>
</comment>
<feature type="compositionally biased region" description="Basic and acidic residues" evidence="1">
    <location>
        <begin position="222"/>
        <end position="236"/>
    </location>
</feature>
<evidence type="ECO:0000313" key="2">
    <source>
        <dbReference type="EMBL" id="TRM67000.1"/>
    </source>
</evidence>
<accession>A0A550CQC2</accession>
<dbReference type="STRING" id="97359.A0A550CQC2"/>
<dbReference type="Proteomes" id="UP000320762">
    <property type="component" value="Unassembled WGS sequence"/>
</dbReference>
<feature type="compositionally biased region" description="Polar residues" evidence="1">
    <location>
        <begin position="105"/>
        <end position="116"/>
    </location>
</feature>
<dbReference type="OrthoDB" id="3011358at2759"/>
<dbReference type="InterPro" id="IPR011993">
    <property type="entry name" value="PH-like_dom_sf"/>
</dbReference>
<dbReference type="Pfam" id="PF15411">
    <property type="entry name" value="PH_10"/>
    <property type="match status" value="1"/>
</dbReference>
<feature type="region of interest" description="Disordered" evidence="1">
    <location>
        <begin position="168"/>
        <end position="244"/>
    </location>
</feature>
<dbReference type="PANTHER" id="PTHR47339">
    <property type="entry name" value="CELL DIVISION CONTROL PROTEIN 24"/>
    <property type="match status" value="1"/>
</dbReference>
<dbReference type="GO" id="GO:0030010">
    <property type="term" value="P:establishment of cell polarity"/>
    <property type="evidence" value="ECO:0007669"/>
    <property type="project" value="TreeGrafter"/>
</dbReference>
<proteinExistence type="predicted"/>
<organism evidence="2 3">
    <name type="scientific">Schizophyllum amplum</name>
    <dbReference type="NCBI Taxonomy" id="97359"/>
    <lineage>
        <taxon>Eukaryota</taxon>
        <taxon>Fungi</taxon>
        <taxon>Dikarya</taxon>
        <taxon>Basidiomycota</taxon>
        <taxon>Agaricomycotina</taxon>
        <taxon>Agaricomycetes</taxon>
        <taxon>Agaricomycetidae</taxon>
        <taxon>Agaricales</taxon>
        <taxon>Schizophyllaceae</taxon>
        <taxon>Schizophyllum</taxon>
    </lineage>
</organism>
<evidence type="ECO:0000256" key="1">
    <source>
        <dbReference type="SAM" id="MobiDB-lite"/>
    </source>
</evidence>
<name>A0A550CQC2_9AGAR</name>
<keyword evidence="3" id="KW-1185">Reference proteome</keyword>
<evidence type="ECO:0008006" key="4">
    <source>
        <dbReference type="Google" id="ProtNLM"/>
    </source>
</evidence>
<dbReference type="InterPro" id="IPR053026">
    <property type="entry name" value="CDC42_GEF"/>
</dbReference>
<dbReference type="GO" id="GO:0000935">
    <property type="term" value="C:division septum"/>
    <property type="evidence" value="ECO:0007669"/>
    <property type="project" value="TreeGrafter"/>
</dbReference>
<dbReference type="GO" id="GO:0031106">
    <property type="term" value="P:septin ring organization"/>
    <property type="evidence" value="ECO:0007669"/>
    <property type="project" value="TreeGrafter"/>
</dbReference>
<feature type="compositionally biased region" description="Low complexity" evidence="1">
    <location>
        <begin position="206"/>
        <end position="221"/>
    </location>
</feature>
<gene>
    <name evidence="2" type="ORF">BD626DRAFT_167600</name>
</gene>
<feature type="compositionally biased region" description="Low complexity" evidence="1">
    <location>
        <begin position="168"/>
        <end position="177"/>
    </location>
</feature>
<feature type="region of interest" description="Disordered" evidence="1">
    <location>
        <begin position="101"/>
        <end position="124"/>
    </location>
</feature>
<protein>
    <recommendedName>
        <fullName evidence="4">PH domain-containing protein</fullName>
    </recommendedName>
</protein>
<dbReference type="EMBL" id="VDMD01000003">
    <property type="protein sequence ID" value="TRM67000.1"/>
    <property type="molecule type" value="Genomic_DNA"/>
</dbReference>